<dbReference type="STRING" id="1160497.A0A1L9V778"/>
<name>A0A1L9V778_ASPGL</name>
<accession>A0A1L9V778</accession>
<dbReference type="GeneID" id="34458675"/>
<sequence>MVSLRSLPPNVTMSLVNGQHRIMALLSLLEDAQSLANQEAEDSNGARIAAPTAEQYFWGVDVFAQDMMSEEVQTALAANPEGLYQANSEGFNAQIIISRFECIPVGQRHEILTQTKLSDWLQNVFGVNIQHTACILSILQHDTFRSLFLQFCLTRYGECNFAWSLATKIIQSKLDCYPLRLLFFPTRDDYFNGSSIRWAPWRIDDTPLPALSQPFQTKQYEFHSRRPNFLLAFGDESYCTIYQKLREYRNLPCPTWHNWYVFERDVIVKMRKVLVHIACWVKPDWVYPAPASQRYKEFLWETELETLLFPDVVENRNAQAQEFIERLKEQIQNDQIWQDSSNESLLAAPPASLKRKPDEPGLSDEYFHRFGHLHWGRVVSLVVEMCGPILTNQMAKYNDLAYLESLHSPCLPWGLLISQSNLEKNQLLLKTRSILKDKTTKSGLIEEAELFGALWHYRVLKGHMMNTVLWGFAGGRGRPDGLLTSDTEWDNAVMVLRDCASVLIKHNFEVDLDDQQEDLSKFSLNKHLLPKSSTPHI</sequence>
<dbReference type="EMBL" id="KV878915">
    <property type="protein sequence ID" value="OJJ79773.1"/>
    <property type="molecule type" value="Genomic_DNA"/>
</dbReference>
<reference evidence="2" key="1">
    <citation type="journal article" date="2017" name="Genome Biol.">
        <title>Comparative genomics reveals high biological diversity and specific adaptations in the industrially and medically important fungal genus Aspergillus.</title>
        <authorList>
            <person name="de Vries R.P."/>
            <person name="Riley R."/>
            <person name="Wiebenga A."/>
            <person name="Aguilar-Osorio G."/>
            <person name="Amillis S."/>
            <person name="Uchima C.A."/>
            <person name="Anderluh G."/>
            <person name="Asadollahi M."/>
            <person name="Askin M."/>
            <person name="Barry K."/>
            <person name="Battaglia E."/>
            <person name="Bayram O."/>
            <person name="Benocci T."/>
            <person name="Braus-Stromeyer S.A."/>
            <person name="Caldana C."/>
            <person name="Canovas D."/>
            <person name="Cerqueira G.C."/>
            <person name="Chen F."/>
            <person name="Chen W."/>
            <person name="Choi C."/>
            <person name="Clum A."/>
            <person name="Dos Santos R.A."/>
            <person name="Damasio A.R."/>
            <person name="Diallinas G."/>
            <person name="Emri T."/>
            <person name="Fekete E."/>
            <person name="Flipphi M."/>
            <person name="Freyberg S."/>
            <person name="Gallo A."/>
            <person name="Gournas C."/>
            <person name="Habgood R."/>
            <person name="Hainaut M."/>
            <person name="Harispe M.L."/>
            <person name="Henrissat B."/>
            <person name="Hilden K.S."/>
            <person name="Hope R."/>
            <person name="Hossain A."/>
            <person name="Karabika E."/>
            <person name="Karaffa L."/>
            <person name="Karanyi Z."/>
            <person name="Krasevec N."/>
            <person name="Kuo A."/>
            <person name="Kusch H."/>
            <person name="LaButti K."/>
            <person name="Lagendijk E.L."/>
            <person name="Lapidus A."/>
            <person name="Levasseur A."/>
            <person name="Lindquist E."/>
            <person name="Lipzen A."/>
            <person name="Logrieco A.F."/>
            <person name="MacCabe A."/>
            <person name="Maekelae M.R."/>
            <person name="Malavazi I."/>
            <person name="Melin P."/>
            <person name="Meyer V."/>
            <person name="Mielnichuk N."/>
            <person name="Miskei M."/>
            <person name="Molnar A.P."/>
            <person name="Mule G."/>
            <person name="Ngan C.Y."/>
            <person name="Orejas M."/>
            <person name="Orosz E."/>
            <person name="Ouedraogo J.P."/>
            <person name="Overkamp K.M."/>
            <person name="Park H.-S."/>
            <person name="Perrone G."/>
            <person name="Piumi F."/>
            <person name="Punt P.J."/>
            <person name="Ram A.F."/>
            <person name="Ramon A."/>
            <person name="Rauscher S."/>
            <person name="Record E."/>
            <person name="Riano-Pachon D.M."/>
            <person name="Robert V."/>
            <person name="Roehrig J."/>
            <person name="Ruller R."/>
            <person name="Salamov A."/>
            <person name="Salih N.S."/>
            <person name="Samson R.A."/>
            <person name="Sandor E."/>
            <person name="Sanguinetti M."/>
            <person name="Schuetze T."/>
            <person name="Sepcic K."/>
            <person name="Shelest E."/>
            <person name="Sherlock G."/>
            <person name="Sophianopoulou V."/>
            <person name="Squina F.M."/>
            <person name="Sun H."/>
            <person name="Susca A."/>
            <person name="Todd R.B."/>
            <person name="Tsang A."/>
            <person name="Unkles S.E."/>
            <person name="van de Wiele N."/>
            <person name="van Rossen-Uffink D."/>
            <person name="Oliveira J.V."/>
            <person name="Vesth T.C."/>
            <person name="Visser J."/>
            <person name="Yu J.-H."/>
            <person name="Zhou M."/>
            <person name="Andersen M.R."/>
            <person name="Archer D.B."/>
            <person name="Baker S.E."/>
            <person name="Benoit I."/>
            <person name="Brakhage A.A."/>
            <person name="Braus G.H."/>
            <person name="Fischer R."/>
            <person name="Frisvad J.C."/>
            <person name="Goldman G.H."/>
            <person name="Houbraken J."/>
            <person name="Oakley B."/>
            <person name="Pocsi I."/>
            <person name="Scazzocchio C."/>
            <person name="Seiboth B."/>
            <person name="vanKuyk P.A."/>
            <person name="Wortman J."/>
            <person name="Dyer P.S."/>
            <person name="Grigoriev I.V."/>
        </authorList>
    </citation>
    <scope>NUCLEOTIDE SEQUENCE [LARGE SCALE GENOMIC DNA]</scope>
    <source>
        <strain evidence="2">CBS 516.65</strain>
    </source>
</reference>
<evidence type="ECO:0000313" key="2">
    <source>
        <dbReference type="Proteomes" id="UP000184300"/>
    </source>
</evidence>
<evidence type="ECO:0000313" key="1">
    <source>
        <dbReference type="EMBL" id="OJJ79773.1"/>
    </source>
</evidence>
<gene>
    <name evidence="1" type="ORF">ASPGLDRAFT_158453</name>
</gene>
<organism evidence="1 2">
    <name type="scientific">Aspergillus glaucus CBS 516.65</name>
    <dbReference type="NCBI Taxonomy" id="1160497"/>
    <lineage>
        <taxon>Eukaryota</taxon>
        <taxon>Fungi</taxon>
        <taxon>Dikarya</taxon>
        <taxon>Ascomycota</taxon>
        <taxon>Pezizomycotina</taxon>
        <taxon>Eurotiomycetes</taxon>
        <taxon>Eurotiomycetidae</taxon>
        <taxon>Eurotiales</taxon>
        <taxon>Aspergillaceae</taxon>
        <taxon>Aspergillus</taxon>
        <taxon>Aspergillus subgen. Aspergillus</taxon>
    </lineage>
</organism>
<protein>
    <submittedName>
        <fullName evidence="1">Uncharacterized protein</fullName>
    </submittedName>
</protein>
<dbReference type="RefSeq" id="XP_022396471.1">
    <property type="nucleotide sequence ID" value="XM_022542414.1"/>
</dbReference>
<dbReference type="Proteomes" id="UP000184300">
    <property type="component" value="Unassembled WGS sequence"/>
</dbReference>
<dbReference type="VEuPathDB" id="FungiDB:ASPGLDRAFT_158453"/>
<dbReference type="AlphaFoldDB" id="A0A1L9V778"/>
<proteinExistence type="predicted"/>
<keyword evidence="2" id="KW-1185">Reference proteome</keyword>
<dbReference type="OrthoDB" id="4434341at2759"/>